<evidence type="ECO:0000256" key="2">
    <source>
        <dbReference type="ARBA" id="ARBA00022837"/>
    </source>
</evidence>
<comment type="similarity">
    <text evidence="6">Belongs to the peptidase S1 family. CLIP subfamily.</text>
</comment>
<keyword evidence="5" id="KW-0325">Glycoprotein</keyword>
<dbReference type="PANTHER" id="PTHR24260:SF136">
    <property type="entry name" value="GH08193P-RELATED"/>
    <property type="match status" value="1"/>
</dbReference>
<dbReference type="FunFam" id="2.40.10.10:FF:000028">
    <property type="entry name" value="Serine protease easter"/>
    <property type="match status" value="1"/>
</dbReference>
<dbReference type="InterPro" id="IPR001254">
    <property type="entry name" value="Trypsin_dom"/>
</dbReference>
<dbReference type="GO" id="GO:0004252">
    <property type="term" value="F:serine-type endopeptidase activity"/>
    <property type="evidence" value="ECO:0007669"/>
    <property type="project" value="InterPro"/>
</dbReference>
<proteinExistence type="evidence at transcript level"/>
<name>A0A3G5BII9_DOLGE</name>
<dbReference type="InterPro" id="IPR009003">
    <property type="entry name" value="Peptidase_S1_PA"/>
</dbReference>
<keyword evidence="3" id="KW-0865">Zymogen</keyword>
<dbReference type="PANTHER" id="PTHR24260">
    <property type="match status" value="1"/>
</dbReference>
<feature type="signal peptide" evidence="7">
    <location>
        <begin position="1"/>
        <end position="16"/>
    </location>
</feature>
<evidence type="ECO:0000256" key="3">
    <source>
        <dbReference type="ARBA" id="ARBA00023145"/>
    </source>
</evidence>
<feature type="domain" description="Peptidase S1" evidence="8">
    <location>
        <begin position="40"/>
        <end position="279"/>
    </location>
</feature>
<accession>A0A3G5BII9</accession>
<evidence type="ECO:0000256" key="4">
    <source>
        <dbReference type="ARBA" id="ARBA00023157"/>
    </source>
</evidence>
<evidence type="ECO:0000256" key="5">
    <source>
        <dbReference type="ARBA" id="ARBA00023180"/>
    </source>
</evidence>
<dbReference type="CDD" id="cd00190">
    <property type="entry name" value="Tryp_SPc"/>
    <property type="match status" value="1"/>
</dbReference>
<dbReference type="InterPro" id="IPR001314">
    <property type="entry name" value="Peptidase_S1A"/>
</dbReference>
<dbReference type="PROSITE" id="PS00134">
    <property type="entry name" value="TRYPSIN_HIS"/>
    <property type="match status" value="1"/>
</dbReference>
<evidence type="ECO:0000313" key="9">
    <source>
        <dbReference type="EMBL" id="AYV99596.1"/>
    </source>
</evidence>
<keyword evidence="2" id="KW-0106">Calcium</keyword>
<keyword evidence="4" id="KW-1015">Disulfide bond</keyword>
<dbReference type="PROSITE" id="PS50240">
    <property type="entry name" value="TRYPSIN_DOM"/>
    <property type="match status" value="1"/>
</dbReference>
<dbReference type="SUPFAM" id="SSF50494">
    <property type="entry name" value="Trypsin-like serine proteases"/>
    <property type="match status" value="1"/>
</dbReference>
<feature type="chain" id="PRO_5017981770" evidence="7">
    <location>
        <begin position="17"/>
        <end position="284"/>
    </location>
</feature>
<dbReference type="PRINTS" id="PR00722">
    <property type="entry name" value="CHYMOTRYPSIN"/>
</dbReference>
<dbReference type="SMART" id="SM00020">
    <property type="entry name" value="Tryp_SPc"/>
    <property type="match status" value="1"/>
</dbReference>
<evidence type="ECO:0000256" key="7">
    <source>
        <dbReference type="SAM" id="SignalP"/>
    </source>
</evidence>
<evidence type="ECO:0000256" key="1">
    <source>
        <dbReference type="ARBA" id="ARBA00022729"/>
    </source>
</evidence>
<keyword evidence="1 7" id="KW-0732">Signal</keyword>
<sequence>MKLAVLSVLLVAGSLSFPEKNFLYKSGGNTFVEFSLQKRIFDGIKAHPHYFPYMASLHIRFSDKDGNERGGGFCGGSLISERFILTAGHCLIGASRVKVWLGAHDLSKETEEGRVEIHVQKEGIFVYEGYDPRKFIHDIAIIKLPEAVKLTREIQIVRLADRSFNSANDIAIISGWGNNGNSQGSDILRYAQLRILPDEVCKNFFTIFYHPTNICIAGKGKSSCSGDSGGPAVVVDRKDRAFTQIGVVSYGSPWGCEKGHPTAYAKVTAFLDWIHEITGIAIRD</sequence>
<dbReference type="Pfam" id="PF00089">
    <property type="entry name" value="Trypsin"/>
    <property type="match status" value="1"/>
</dbReference>
<dbReference type="EMBL" id="MK075193">
    <property type="protein sequence ID" value="AYV99596.1"/>
    <property type="molecule type" value="mRNA"/>
</dbReference>
<dbReference type="AlphaFoldDB" id="A0A3G5BII9"/>
<organism evidence="9">
    <name type="scientific">Dolopus genitalis</name>
    <name type="common">Giant Australian assassin fly</name>
    <name type="synonym">Asilus genitalis</name>
    <dbReference type="NCBI Taxonomy" id="2488630"/>
    <lineage>
        <taxon>Eukaryota</taxon>
        <taxon>Metazoa</taxon>
        <taxon>Ecdysozoa</taxon>
        <taxon>Arthropoda</taxon>
        <taxon>Hexapoda</taxon>
        <taxon>Insecta</taxon>
        <taxon>Pterygota</taxon>
        <taxon>Neoptera</taxon>
        <taxon>Endopterygota</taxon>
        <taxon>Diptera</taxon>
        <taxon>Brachycera</taxon>
        <taxon>Muscomorpha</taxon>
        <taxon>Asiloidea</taxon>
        <taxon>Asilidae</taxon>
        <taxon>Asilinae</taxon>
        <taxon>Dolopus</taxon>
    </lineage>
</organism>
<evidence type="ECO:0000259" key="8">
    <source>
        <dbReference type="PROSITE" id="PS50240"/>
    </source>
</evidence>
<dbReference type="InterPro" id="IPR018114">
    <property type="entry name" value="TRYPSIN_HIS"/>
</dbReference>
<dbReference type="InterPro" id="IPR051333">
    <property type="entry name" value="CLIP_Serine_Protease"/>
</dbReference>
<dbReference type="GO" id="GO:0006508">
    <property type="term" value="P:proteolysis"/>
    <property type="evidence" value="ECO:0007669"/>
    <property type="project" value="InterPro"/>
</dbReference>
<protein>
    <submittedName>
        <fullName evidence="9">Venom polypeptide</fullName>
    </submittedName>
</protein>
<reference evidence="9" key="1">
    <citation type="journal article" date="2018" name="Toxins">
        <title>Buzz kill: function and proteomic composition of venom from the giant assassin fly Dolopus genitalis (Diptera: Asilidae).</title>
        <authorList>
            <person name="Walker A.A."/>
            <person name="Dobson J."/>
            <person name="Jin J."/>
            <person name="Robinson S.D."/>
            <person name="Herzig V."/>
            <person name="Vetter I."/>
            <person name="King G.F."/>
            <person name="Fry B.G."/>
        </authorList>
    </citation>
    <scope>NUCLEOTIDE SEQUENCE</scope>
    <source>
        <strain evidence="9">Dg75</strain>
        <tissue evidence="9">Venom/thoracic glands</tissue>
    </source>
</reference>
<dbReference type="Gene3D" id="2.40.10.10">
    <property type="entry name" value="Trypsin-like serine proteases"/>
    <property type="match status" value="1"/>
</dbReference>
<dbReference type="InterPro" id="IPR043504">
    <property type="entry name" value="Peptidase_S1_PA_chymotrypsin"/>
</dbReference>
<evidence type="ECO:0000256" key="6">
    <source>
        <dbReference type="ARBA" id="ARBA00024195"/>
    </source>
</evidence>